<feature type="domain" description="HTH merR-type" evidence="2">
    <location>
        <begin position="28"/>
        <end position="96"/>
    </location>
</feature>
<dbReference type="EMBL" id="BAAATD010000009">
    <property type="protein sequence ID" value="GAA2619138.1"/>
    <property type="molecule type" value="Genomic_DNA"/>
</dbReference>
<dbReference type="SUPFAM" id="SSF46955">
    <property type="entry name" value="Putative DNA-binding domain"/>
    <property type="match status" value="1"/>
</dbReference>
<gene>
    <name evidence="3" type="ORF">GCM10010411_63520</name>
</gene>
<keyword evidence="1" id="KW-0238">DNA-binding</keyword>
<dbReference type="InterPro" id="IPR009061">
    <property type="entry name" value="DNA-bd_dom_put_sf"/>
</dbReference>
<dbReference type="PROSITE" id="PS50937">
    <property type="entry name" value="HTH_MERR_2"/>
    <property type="match status" value="1"/>
</dbReference>
<dbReference type="Pfam" id="PF13411">
    <property type="entry name" value="MerR_1"/>
    <property type="match status" value="1"/>
</dbReference>
<protein>
    <submittedName>
        <fullName evidence="3">MerR family transcriptional regulator</fullName>
    </submittedName>
</protein>
<dbReference type="Proteomes" id="UP001501509">
    <property type="component" value="Unassembled WGS sequence"/>
</dbReference>
<dbReference type="SMART" id="SM00422">
    <property type="entry name" value="HTH_MERR"/>
    <property type="match status" value="1"/>
</dbReference>
<dbReference type="Gene3D" id="1.10.1660.10">
    <property type="match status" value="1"/>
</dbReference>
<evidence type="ECO:0000313" key="3">
    <source>
        <dbReference type="EMBL" id="GAA2619138.1"/>
    </source>
</evidence>
<accession>A0ABN3Q9J5</accession>
<evidence type="ECO:0000256" key="1">
    <source>
        <dbReference type="ARBA" id="ARBA00023125"/>
    </source>
</evidence>
<keyword evidence="4" id="KW-1185">Reference proteome</keyword>
<name>A0ABN3Q9J5_9ACTN</name>
<dbReference type="PRINTS" id="PR00040">
    <property type="entry name" value="HTHMERR"/>
</dbReference>
<organism evidence="3 4">
    <name type="scientific">Actinomadura fulvescens</name>
    <dbReference type="NCBI Taxonomy" id="46160"/>
    <lineage>
        <taxon>Bacteria</taxon>
        <taxon>Bacillati</taxon>
        <taxon>Actinomycetota</taxon>
        <taxon>Actinomycetes</taxon>
        <taxon>Streptosporangiales</taxon>
        <taxon>Thermomonosporaceae</taxon>
        <taxon>Actinomadura</taxon>
    </lineage>
</organism>
<dbReference type="PANTHER" id="PTHR30204">
    <property type="entry name" value="REDOX-CYCLING DRUG-SENSING TRANSCRIPTIONAL ACTIVATOR SOXR"/>
    <property type="match status" value="1"/>
</dbReference>
<evidence type="ECO:0000259" key="2">
    <source>
        <dbReference type="PROSITE" id="PS50937"/>
    </source>
</evidence>
<evidence type="ECO:0000313" key="4">
    <source>
        <dbReference type="Proteomes" id="UP001501509"/>
    </source>
</evidence>
<proteinExistence type="predicted"/>
<dbReference type="InterPro" id="IPR047057">
    <property type="entry name" value="MerR_fam"/>
</dbReference>
<dbReference type="InterPro" id="IPR000551">
    <property type="entry name" value="MerR-type_HTH_dom"/>
</dbReference>
<dbReference type="PANTHER" id="PTHR30204:SF93">
    <property type="entry name" value="HTH MERR-TYPE DOMAIN-CONTAINING PROTEIN"/>
    <property type="match status" value="1"/>
</dbReference>
<comment type="caution">
    <text evidence="3">The sequence shown here is derived from an EMBL/GenBank/DDBJ whole genome shotgun (WGS) entry which is preliminary data.</text>
</comment>
<sequence length="276" mass="30325">MLATVRDEPAASAADEIGSAAGAETAREYRISELAQAAGIPVRTLRYYQERKLLPPPRREGRIGLYSEDHLARLRVIGNLLERGHTLEGIRELLSAWEQGHDVAAVLGLEKTVTEPWSRETPVTMSLTELAELFPGEVDPAAVEQAVALGHIAIDGDQVTHWSRRQLDATVALVRAGVPLSEVLTTSRRLQQSVDELADMFVEMIMTHVVGPLNTTDLADRELTDLTDTLARLRPGAEVAVEAGFARAMERRVRQEIDRVFGRLATTHRDTGESPA</sequence>
<reference evidence="3 4" key="1">
    <citation type="journal article" date="2019" name="Int. J. Syst. Evol. Microbiol.">
        <title>The Global Catalogue of Microorganisms (GCM) 10K type strain sequencing project: providing services to taxonomists for standard genome sequencing and annotation.</title>
        <authorList>
            <consortium name="The Broad Institute Genomics Platform"/>
            <consortium name="The Broad Institute Genome Sequencing Center for Infectious Disease"/>
            <person name="Wu L."/>
            <person name="Ma J."/>
        </authorList>
    </citation>
    <scope>NUCLEOTIDE SEQUENCE [LARGE SCALE GENOMIC DNA]</scope>
    <source>
        <strain evidence="3 4">JCM 6833</strain>
    </source>
</reference>